<feature type="chain" id="PRO_5003125669" evidence="1">
    <location>
        <begin position="21"/>
        <end position="419"/>
    </location>
</feature>
<reference evidence="2" key="1">
    <citation type="journal article" date="2011" name="Vet. Immunol. Immunopathol.">
        <title>Selective cloning, characterization, and production of the Culicoides nubeculosus salivary gland allergen repertoire associated with equine insect bite hypersensitivity.</title>
        <authorList>
            <person name="Schaffartzik A."/>
            <person name="Marti E."/>
            <person name="Torsteinsdottir S."/>
            <person name="Mellor P.S."/>
            <person name="Crameri R."/>
            <person name="Rhyner C."/>
        </authorList>
    </citation>
    <scope>NUCLEOTIDE SEQUENCE</scope>
</reference>
<evidence type="ECO:0000256" key="1">
    <source>
        <dbReference type="SAM" id="SignalP"/>
    </source>
</evidence>
<dbReference type="EMBL" id="HM145958">
    <property type="protein sequence ID" value="ADJ67274.1"/>
    <property type="molecule type" value="mRNA"/>
</dbReference>
<organism evidence="2">
    <name type="scientific">Culicoides nubeculosus</name>
    <name type="common">Biting midge</name>
    <dbReference type="NCBI Taxonomy" id="144565"/>
    <lineage>
        <taxon>Eukaryota</taxon>
        <taxon>Metazoa</taxon>
        <taxon>Ecdysozoa</taxon>
        <taxon>Arthropoda</taxon>
        <taxon>Hexapoda</taxon>
        <taxon>Insecta</taxon>
        <taxon>Pterygota</taxon>
        <taxon>Neoptera</taxon>
        <taxon>Endopterygota</taxon>
        <taxon>Diptera</taxon>
        <taxon>Nematocera</taxon>
        <taxon>Chironomoidea</taxon>
        <taxon>Ceratopogonidae</taxon>
        <taxon>Ceratopogoninae</taxon>
        <taxon>Culicoides</taxon>
        <taxon>Monoculicoides</taxon>
    </lineage>
</organism>
<protein>
    <submittedName>
        <fullName evidence="2">Cul n 10 allergen</fullName>
    </submittedName>
</protein>
<dbReference type="PANTHER" id="PTHR47890">
    <property type="entry name" value="LD24308P"/>
    <property type="match status" value="1"/>
</dbReference>
<feature type="signal peptide" evidence="1">
    <location>
        <begin position="1"/>
        <end position="20"/>
    </location>
</feature>
<proteinExistence type="evidence at transcript level"/>
<keyword evidence="1" id="KW-0732">Signal</keyword>
<dbReference type="AlphaFoldDB" id="D9IL20"/>
<dbReference type="PANTHER" id="PTHR47890:SF1">
    <property type="entry name" value="LD24308P"/>
    <property type="match status" value="1"/>
</dbReference>
<evidence type="ECO:0000313" key="2">
    <source>
        <dbReference type="EMBL" id="ADJ67274.1"/>
    </source>
</evidence>
<accession>D9IL20</accession>
<dbReference type="Allergome" id="9041">
    <property type="allergen name" value="Cul n 10"/>
</dbReference>
<dbReference type="Pfam" id="PF16061">
    <property type="entry name" value="DUF4803"/>
    <property type="match status" value="1"/>
</dbReference>
<sequence>MHQNKGLWILIISTITLISGNKLPSLGFSRTLDNVDPKEHIKGETYEEITRFNQVYFTQEANFGSCNSKCEDYEAPRHNFKEDDRYKFPQRQCTGTIYNCIGEKITEKEPVIRYQIKKPESSESDKRYYYVELPVNTDKKKYQYAIIEGSNYTYRYVYGNKEYSDHTTVNFDTWIRGFVRCDICRCLCDEPKDSESIRSFSLNAVESDTKDNKVVIGVQLALKDKIFYFKIRQSPLLLLGKADQRKLSWKSDNPSLSSGSKDIFKLDVNKRSIHIGSATSNLTDFVVTGVKFAEIEGNLALGVKLTKFDVMSGKLMNDNNQWIYNSLSKQKLNNGGVANRPIKFTDNHASEKLNIGLVEFRQSDMKDDVGQSTVPFIELRSIVSTGTALIGVGLQFRTRDTSGGFIAPVVVTHPTYTGK</sequence>
<name>D9IL20_CULNU</name>
<dbReference type="InterPro" id="IPR032062">
    <property type="entry name" value="DUF4803"/>
</dbReference>